<dbReference type="PANTHER" id="PTHR46191">
    <property type="match status" value="1"/>
</dbReference>
<evidence type="ECO:0008006" key="3">
    <source>
        <dbReference type="Google" id="ProtNLM"/>
    </source>
</evidence>
<accession>A0A1B6LGF6</accession>
<dbReference type="SFLD" id="SFLDG01129">
    <property type="entry name" value="C1.5:_HAD__Beta-PGM__Phosphata"/>
    <property type="match status" value="1"/>
</dbReference>
<sequence length="248" mass="28257">MTLKLITFDVTGTLLALRESVGLQYAKVGLHHGINAPPDELSKQFYSVFKKLLIQHPNFGESDIGWQEWWRQLVFHTFQDSLPSKNLDKSPALDRISLDLIEAYKTTECWKLAEGTTSLLDKLSNTSLRLGVISNYDPRLEDILKGLNIHKYFNFVLTSYSAKCQKPDPAIFKIVEDMNKDLMQNEIMHIGDNPKLDFMGAKGAGWNSLLLAENTSKIVDSFPEIKEEWIVKNVNEIYPALKNKNLVL</sequence>
<dbReference type="Gene3D" id="3.40.50.1000">
    <property type="entry name" value="HAD superfamily/HAD-like"/>
    <property type="match status" value="1"/>
</dbReference>
<dbReference type="NCBIfam" id="TIGR02252">
    <property type="entry name" value="DREG-2"/>
    <property type="match status" value="1"/>
</dbReference>
<dbReference type="SUPFAM" id="SSF56784">
    <property type="entry name" value="HAD-like"/>
    <property type="match status" value="1"/>
</dbReference>
<dbReference type="Pfam" id="PF00702">
    <property type="entry name" value="Hydrolase"/>
    <property type="match status" value="1"/>
</dbReference>
<organism evidence="2">
    <name type="scientific">Graphocephala atropunctata</name>
    <dbReference type="NCBI Taxonomy" id="36148"/>
    <lineage>
        <taxon>Eukaryota</taxon>
        <taxon>Metazoa</taxon>
        <taxon>Ecdysozoa</taxon>
        <taxon>Arthropoda</taxon>
        <taxon>Hexapoda</taxon>
        <taxon>Insecta</taxon>
        <taxon>Pterygota</taxon>
        <taxon>Neoptera</taxon>
        <taxon>Paraneoptera</taxon>
        <taxon>Hemiptera</taxon>
        <taxon>Auchenorrhyncha</taxon>
        <taxon>Membracoidea</taxon>
        <taxon>Cicadellidae</taxon>
        <taxon>Cicadellinae</taxon>
        <taxon>Cicadellini</taxon>
        <taxon>Graphocephala</taxon>
    </lineage>
</organism>
<protein>
    <recommendedName>
        <fullName evidence="3">Haloacid dehalogenase-like hydrolase domain-containing protein 3</fullName>
    </recommendedName>
</protein>
<dbReference type="InterPro" id="IPR023214">
    <property type="entry name" value="HAD_sf"/>
</dbReference>
<dbReference type="InterPro" id="IPR051828">
    <property type="entry name" value="HAD-like_hydrolase_domain"/>
</dbReference>
<dbReference type="PANTHER" id="PTHR46191:SF2">
    <property type="entry name" value="HALOACID DEHALOGENASE-LIKE HYDROLASE DOMAIN-CONTAINING PROTEIN 3"/>
    <property type="match status" value="1"/>
</dbReference>
<dbReference type="InterPro" id="IPR036412">
    <property type="entry name" value="HAD-like_sf"/>
</dbReference>
<dbReference type="AlphaFoldDB" id="A0A1B6LGF6"/>
<dbReference type="InterPro" id="IPR006439">
    <property type="entry name" value="HAD-SF_hydro_IA"/>
</dbReference>
<evidence type="ECO:0000313" key="2">
    <source>
        <dbReference type="EMBL" id="JAT22781.1"/>
    </source>
</evidence>
<reference evidence="2" key="1">
    <citation type="submission" date="2015-11" db="EMBL/GenBank/DDBJ databases">
        <title>De novo transcriptome assembly of four potential Pierce s Disease insect vectors from Arizona vineyards.</title>
        <authorList>
            <person name="Tassone E.E."/>
        </authorList>
    </citation>
    <scope>NUCLEOTIDE SEQUENCE</scope>
</reference>
<dbReference type="GO" id="GO:0005634">
    <property type="term" value="C:nucleus"/>
    <property type="evidence" value="ECO:0007669"/>
    <property type="project" value="TreeGrafter"/>
</dbReference>
<dbReference type="SFLD" id="SFLDS00003">
    <property type="entry name" value="Haloacid_Dehalogenase"/>
    <property type="match status" value="1"/>
</dbReference>
<proteinExistence type="predicted"/>
<dbReference type="NCBIfam" id="TIGR01549">
    <property type="entry name" value="HAD-SF-IA-v1"/>
    <property type="match status" value="1"/>
</dbReference>
<evidence type="ECO:0000313" key="1">
    <source>
        <dbReference type="EMBL" id="JAT16284.1"/>
    </source>
</evidence>
<dbReference type="InterPro" id="IPR011949">
    <property type="entry name" value="HAD-SF_hydro_IA_REG-2-like"/>
</dbReference>
<gene>
    <name evidence="2" type="ORF">g.18562</name>
    <name evidence="1" type="ORF">g.18563</name>
</gene>
<dbReference type="Gene3D" id="1.10.150.720">
    <property type="entry name" value="Haloacid dehalogenase-like hydrolase"/>
    <property type="match status" value="1"/>
</dbReference>
<dbReference type="EMBL" id="GEBQ01023693">
    <property type="protein sequence ID" value="JAT16284.1"/>
    <property type="molecule type" value="Transcribed_RNA"/>
</dbReference>
<dbReference type="EMBL" id="GEBQ01017196">
    <property type="protein sequence ID" value="JAT22781.1"/>
    <property type="molecule type" value="Transcribed_RNA"/>
</dbReference>
<dbReference type="InterPro" id="IPR044924">
    <property type="entry name" value="HAD-SF_hydro_IA_REG-2-like_cap"/>
</dbReference>
<name>A0A1B6LGF6_9HEMI</name>